<name>A0A9Q5N9G2_SANBA</name>
<keyword evidence="15" id="KW-1185">Reference proteome</keyword>
<keyword evidence="7" id="KW-0496">Mitochondrion</keyword>
<dbReference type="GO" id="GO:0035965">
    <property type="term" value="P:cardiolipin acyl-chain remodeling"/>
    <property type="evidence" value="ECO:0007669"/>
    <property type="project" value="TreeGrafter"/>
</dbReference>
<dbReference type="Proteomes" id="UP000757232">
    <property type="component" value="Unassembled WGS sequence"/>
</dbReference>
<protein>
    <recommendedName>
        <fullName evidence="12">Tafazzin family protein</fullName>
    </recommendedName>
</protein>
<evidence type="ECO:0000256" key="2">
    <source>
        <dbReference type="ARBA" id="ARBA00010524"/>
    </source>
</evidence>
<comment type="similarity">
    <text evidence="2 12">Belongs to the taffazin family.</text>
</comment>
<dbReference type="InterPro" id="IPR002123">
    <property type="entry name" value="Plipid/glycerol_acylTrfase"/>
</dbReference>
<evidence type="ECO:0000256" key="7">
    <source>
        <dbReference type="ARBA" id="ARBA00023128"/>
    </source>
</evidence>
<accession>A0A9Q5N9G2</accession>
<evidence type="ECO:0000256" key="12">
    <source>
        <dbReference type="RuleBase" id="RU365062"/>
    </source>
</evidence>
<evidence type="ECO:0000256" key="4">
    <source>
        <dbReference type="ARBA" id="ARBA00022787"/>
    </source>
</evidence>
<evidence type="ECO:0000256" key="8">
    <source>
        <dbReference type="ARBA" id="ARBA00023136"/>
    </source>
</evidence>
<dbReference type="GO" id="GO:0047184">
    <property type="term" value="F:1-acylglycerophosphocholine O-acyltransferase activity"/>
    <property type="evidence" value="ECO:0007669"/>
    <property type="project" value="TreeGrafter"/>
</dbReference>
<dbReference type="GO" id="GO:0005741">
    <property type="term" value="C:mitochondrial outer membrane"/>
    <property type="evidence" value="ECO:0007669"/>
    <property type="project" value="UniProtKB-SubCell"/>
</dbReference>
<dbReference type="PROSITE" id="PS51257">
    <property type="entry name" value="PROKAR_LIPOPROTEIN"/>
    <property type="match status" value="1"/>
</dbReference>
<evidence type="ECO:0000256" key="11">
    <source>
        <dbReference type="ARBA" id="ARBA00047906"/>
    </source>
</evidence>
<comment type="caution">
    <text evidence="14">The sequence shown here is derived from an EMBL/GenBank/DDBJ whole genome shotgun (WGS) entry which is preliminary data.</text>
</comment>
<evidence type="ECO:0000256" key="1">
    <source>
        <dbReference type="ARBA" id="ARBA00004137"/>
    </source>
</evidence>
<sequence length="325" mass="35930">MAKPFSSRMSMSVHRLFSVCTIATVGFACKAFLRLGFCKSVKVSGLGHLLDALDDAERKNGRGIVTVSNHISTLDDPLTWGILPARYYFKLRDMRWVLGASDIMFTNPSVSYLPELVVVSDKHRHTPDQKGVFQPALDCAIKKLDQGGWVHLFGEGKVNQPYQYELLKPTKGIGASTKEGLVARLPRFKWGTGRIVAEAQRLPLIIPMWLSGFENVMPEPRPKGFPAKFLPGLRQSLSITFAPPLDDASIREALAAVRSPMPTIDVHGKDHTMHPPDSPEKRRVREALTVVLQRTVEQLGYATTGPLLGCSEEAATGPRAFHPRP</sequence>
<dbReference type="PANTHER" id="PTHR12497">
    <property type="entry name" value="TAZ PROTEIN TAFAZZIN"/>
    <property type="match status" value="1"/>
</dbReference>
<evidence type="ECO:0000256" key="5">
    <source>
        <dbReference type="ARBA" id="ARBA00022792"/>
    </source>
</evidence>
<keyword evidence="9" id="KW-0012">Acyltransferase</keyword>
<comment type="catalytic activity">
    <reaction evidence="11">
        <text>1'-[1,2-diacyl-sn-glycero-3-phospho],3'-[1-acyl-sn-glycero-3-phospho]-glycerol + a 1,2-diacyl-sn-glycero-3-phosphocholine = a cardiolipin + a 1-acyl-sn-glycero-3-phosphocholine</text>
        <dbReference type="Rhea" id="RHEA:33731"/>
        <dbReference type="ChEBI" id="CHEBI:57643"/>
        <dbReference type="ChEBI" id="CHEBI:58168"/>
        <dbReference type="ChEBI" id="CHEBI:62237"/>
        <dbReference type="ChEBI" id="CHEBI:64743"/>
    </reaction>
    <physiologicalReaction direction="left-to-right" evidence="11">
        <dbReference type="Rhea" id="RHEA:33732"/>
    </physiologicalReaction>
    <physiologicalReaction direction="right-to-left" evidence="11">
        <dbReference type="Rhea" id="RHEA:33733"/>
    </physiologicalReaction>
</comment>
<dbReference type="GO" id="GO:0007007">
    <property type="term" value="P:inner mitochondrial membrane organization"/>
    <property type="evidence" value="ECO:0007669"/>
    <property type="project" value="TreeGrafter"/>
</dbReference>
<dbReference type="SMART" id="SM00563">
    <property type="entry name" value="PlsC"/>
    <property type="match status" value="1"/>
</dbReference>
<dbReference type="EMBL" id="LNZH02000084">
    <property type="protein sequence ID" value="OCB91502.1"/>
    <property type="molecule type" value="Genomic_DNA"/>
</dbReference>
<dbReference type="PRINTS" id="PR00979">
    <property type="entry name" value="TAFAZZIN"/>
</dbReference>
<keyword evidence="8" id="KW-0472">Membrane</keyword>
<gene>
    <name evidence="14" type="ORF">A7U60_g1237</name>
</gene>
<proteinExistence type="inferred from homology"/>
<organism evidence="14 15">
    <name type="scientific">Sanghuangporus baumii</name>
    <name type="common">Phellinus baumii</name>
    <dbReference type="NCBI Taxonomy" id="108892"/>
    <lineage>
        <taxon>Eukaryota</taxon>
        <taxon>Fungi</taxon>
        <taxon>Dikarya</taxon>
        <taxon>Basidiomycota</taxon>
        <taxon>Agaricomycotina</taxon>
        <taxon>Agaricomycetes</taxon>
        <taxon>Hymenochaetales</taxon>
        <taxon>Hymenochaetaceae</taxon>
        <taxon>Sanghuangporus</taxon>
    </lineage>
</organism>
<dbReference type="Pfam" id="PF01553">
    <property type="entry name" value="Acyltransferase"/>
    <property type="match status" value="1"/>
</dbReference>
<dbReference type="CDD" id="cd07989">
    <property type="entry name" value="LPLAT_AGPAT-like"/>
    <property type="match status" value="1"/>
</dbReference>
<keyword evidence="4" id="KW-1000">Mitochondrion outer membrane</keyword>
<keyword evidence="6" id="KW-0443">Lipid metabolism</keyword>
<keyword evidence="5" id="KW-0999">Mitochondrion inner membrane</keyword>
<evidence type="ECO:0000256" key="3">
    <source>
        <dbReference type="ARBA" id="ARBA00022679"/>
    </source>
</evidence>
<evidence type="ECO:0000256" key="9">
    <source>
        <dbReference type="ARBA" id="ARBA00023315"/>
    </source>
</evidence>
<dbReference type="SUPFAM" id="SSF69593">
    <property type="entry name" value="Glycerol-3-phosphate (1)-acyltransferase"/>
    <property type="match status" value="1"/>
</dbReference>
<keyword evidence="3" id="KW-0808">Transferase</keyword>
<reference evidence="14" key="1">
    <citation type="submission" date="2016-06" db="EMBL/GenBank/DDBJ databases">
        <title>Draft Genome sequence of the fungus Inonotus baumii.</title>
        <authorList>
            <person name="Zhu H."/>
            <person name="Lin W."/>
        </authorList>
    </citation>
    <scope>NUCLEOTIDE SEQUENCE</scope>
    <source>
        <strain evidence="14">821</strain>
    </source>
</reference>
<dbReference type="InterPro" id="IPR000872">
    <property type="entry name" value="Tafazzin"/>
</dbReference>
<evidence type="ECO:0000313" key="15">
    <source>
        <dbReference type="Proteomes" id="UP000757232"/>
    </source>
</evidence>
<dbReference type="AlphaFoldDB" id="A0A9Q5N9G2"/>
<evidence type="ECO:0000259" key="13">
    <source>
        <dbReference type="SMART" id="SM00563"/>
    </source>
</evidence>
<feature type="domain" description="Phospholipid/glycerol acyltransferase" evidence="13">
    <location>
        <begin position="64"/>
        <end position="192"/>
    </location>
</feature>
<dbReference type="GO" id="GO:0005743">
    <property type="term" value="C:mitochondrial inner membrane"/>
    <property type="evidence" value="ECO:0007669"/>
    <property type="project" value="UniProtKB-SubCell"/>
</dbReference>
<dbReference type="PANTHER" id="PTHR12497:SF0">
    <property type="entry name" value="TAFAZZIN"/>
    <property type="match status" value="1"/>
</dbReference>
<evidence type="ECO:0000313" key="14">
    <source>
        <dbReference type="EMBL" id="OCB91502.1"/>
    </source>
</evidence>
<dbReference type="OrthoDB" id="193467at2759"/>
<evidence type="ECO:0000256" key="6">
    <source>
        <dbReference type="ARBA" id="ARBA00023098"/>
    </source>
</evidence>
<comment type="subcellular location">
    <subcellularLocation>
        <location evidence="1">Mitochondrion inner membrane</location>
        <topology evidence="1">Peripheral membrane protein</topology>
        <orientation evidence="1">Intermembrane side</orientation>
    </subcellularLocation>
    <subcellularLocation>
        <location evidence="10">Mitochondrion outer membrane</location>
        <topology evidence="10">Peripheral membrane protein</topology>
        <orientation evidence="10">Intermembrane side</orientation>
    </subcellularLocation>
</comment>
<evidence type="ECO:0000256" key="10">
    <source>
        <dbReference type="ARBA" id="ARBA00024323"/>
    </source>
</evidence>